<dbReference type="EMBL" id="SKBQ01000033">
    <property type="protein sequence ID" value="TPX13523.1"/>
    <property type="molecule type" value="Genomic_DNA"/>
</dbReference>
<feature type="compositionally biased region" description="Low complexity" evidence="1">
    <location>
        <begin position="182"/>
        <end position="193"/>
    </location>
</feature>
<evidence type="ECO:0000313" key="4">
    <source>
        <dbReference type="Proteomes" id="UP000319257"/>
    </source>
</evidence>
<dbReference type="InParanoid" id="A0A507B0V0"/>
<dbReference type="InterPro" id="IPR013087">
    <property type="entry name" value="Znf_C2H2_type"/>
</dbReference>
<gene>
    <name evidence="3" type="ORF">E0L32_005994</name>
</gene>
<sequence length="359" mass="40067">MPLPANSPSEPPKPLTDMARKNRHSRVLPVHIRFDARHQPVYERYQTYKNTSYSDVKKYMLAICGFAQSKHNLGATCYMCSNHLKADQLNAVITSVDDCAQHHKLNCAFVHGQVPKCHDCSITFNTRQAWKHHMLSQHLVPDLLRHETGVVAPAPPSRDSPPPLDHVESCPLDRAFNPRWPSGSSAQKSGQKSDTQNQSRDCPNREKRTPRGSKPSKPRKRKGDSLQTPSGKTDPPHNNKRIKSTPGDSSPPPPLTSVAPVDPRPEHLLAIVSYNPASKRIIVGRAEDGSCLGDYPHFTAWDMIRQLIPMAKGDHGFFAAVLLSDESPANELRTKYGTMSRIEYDHLRALVELAVALRD</sequence>
<name>A0A507B0V0_9PEZI</name>
<accession>A0A507B0V0</accession>
<dbReference type="PROSITE" id="PS00028">
    <property type="entry name" value="ZINC_FINGER_C2H2_1"/>
    <property type="match status" value="1"/>
</dbReference>
<organism evidence="3 4">
    <name type="scientific">Thyridium curvatum</name>
    <dbReference type="NCBI Taxonomy" id="1093900"/>
    <lineage>
        <taxon>Eukaryota</taxon>
        <taxon>Fungi</taxon>
        <taxon>Dikarya</taxon>
        <taxon>Ascomycota</taxon>
        <taxon>Pezizomycotina</taxon>
        <taxon>Sordariomycetes</taxon>
        <taxon>Sordariomycetidae</taxon>
        <taxon>Thyridiales</taxon>
        <taxon>Thyridiaceae</taxon>
        <taxon>Thyridium</taxon>
    </lineage>
</organism>
<feature type="domain" description="C2H2-type" evidence="2">
    <location>
        <begin position="117"/>
        <end position="138"/>
    </location>
</feature>
<comment type="caution">
    <text evidence="3">The sequence shown here is derived from an EMBL/GenBank/DDBJ whole genome shotgun (WGS) entry which is preliminary data.</text>
</comment>
<dbReference type="GeneID" id="41973441"/>
<feature type="region of interest" description="Disordered" evidence="1">
    <location>
        <begin position="150"/>
        <end position="262"/>
    </location>
</feature>
<evidence type="ECO:0000256" key="1">
    <source>
        <dbReference type="SAM" id="MobiDB-lite"/>
    </source>
</evidence>
<reference evidence="3 4" key="1">
    <citation type="submission" date="2019-06" db="EMBL/GenBank/DDBJ databases">
        <title>Draft genome sequence of the filamentous fungus Phialemoniopsis curvata isolated from diesel fuel.</title>
        <authorList>
            <person name="Varaljay V.A."/>
            <person name="Lyon W.J."/>
            <person name="Crouch A.L."/>
            <person name="Drake C.E."/>
            <person name="Hollomon J.M."/>
            <person name="Nadeau L.J."/>
            <person name="Nunn H.S."/>
            <person name="Stevenson B.S."/>
            <person name="Bojanowski C.L."/>
            <person name="Crookes-Goodson W.J."/>
        </authorList>
    </citation>
    <scope>NUCLEOTIDE SEQUENCE [LARGE SCALE GENOMIC DNA]</scope>
    <source>
        <strain evidence="3 4">D216</strain>
    </source>
</reference>
<keyword evidence="4" id="KW-1185">Reference proteome</keyword>
<dbReference type="SUPFAM" id="SSF57924">
    <property type="entry name" value="Inhibitor of apoptosis (IAP) repeat"/>
    <property type="match status" value="1"/>
</dbReference>
<proteinExistence type="predicted"/>
<evidence type="ECO:0000313" key="3">
    <source>
        <dbReference type="EMBL" id="TPX13523.1"/>
    </source>
</evidence>
<feature type="compositionally biased region" description="Pro residues" evidence="1">
    <location>
        <begin position="153"/>
        <end position="164"/>
    </location>
</feature>
<feature type="compositionally biased region" description="Basic residues" evidence="1">
    <location>
        <begin position="210"/>
        <end position="222"/>
    </location>
</feature>
<evidence type="ECO:0000259" key="2">
    <source>
        <dbReference type="PROSITE" id="PS00028"/>
    </source>
</evidence>
<dbReference type="Proteomes" id="UP000319257">
    <property type="component" value="Unassembled WGS sequence"/>
</dbReference>
<dbReference type="AlphaFoldDB" id="A0A507B0V0"/>
<protein>
    <recommendedName>
        <fullName evidence="2">C2H2-type domain-containing protein</fullName>
    </recommendedName>
</protein>
<dbReference type="RefSeq" id="XP_030995234.1">
    <property type="nucleotide sequence ID" value="XM_031140578.1"/>
</dbReference>